<dbReference type="Gramene" id="Kaladp0356s0001.1.v1.1">
    <property type="protein sequence ID" value="Kaladp0356s0001.1.v1.1"/>
    <property type="gene ID" value="Kaladp0356s0001.v1.1"/>
</dbReference>
<evidence type="ECO:0000313" key="1">
    <source>
        <dbReference type="EnsemblPlants" id="Kaladp0356s0001.1.v1.1"/>
    </source>
</evidence>
<organism evidence="1 2">
    <name type="scientific">Kalanchoe fedtschenkoi</name>
    <name type="common">Lavender scallops</name>
    <name type="synonym">South American air plant</name>
    <dbReference type="NCBI Taxonomy" id="63787"/>
    <lineage>
        <taxon>Eukaryota</taxon>
        <taxon>Viridiplantae</taxon>
        <taxon>Streptophyta</taxon>
        <taxon>Embryophyta</taxon>
        <taxon>Tracheophyta</taxon>
        <taxon>Spermatophyta</taxon>
        <taxon>Magnoliopsida</taxon>
        <taxon>eudicotyledons</taxon>
        <taxon>Gunneridae</taxon>
        <taxon>Pentapetalae</taxon>
        <taxon>Saxifragales</taxon>
        <taxon>Crassulaceae</taxon>
        <taxon>Kalanchoe</taxon>
    </lineage>
</organism>
<dbReference type="AlphaFoldDB" id="A0A7N0VA05"/>
<dbReference type="Proteomes" id="UP000594263">
    <property type="component" value="Unplaced"/>
</dbReference>
<protein>
    <submittedName>
        <fullName evidence="1">Uncharacterized protein</fullName>
    </submittedName>
</protein>
<name>A0A7N0VA05_KALFE</name>
<accession>A0A7N0VA05</accession>
<dbReference type="EnsemblPlants" id="Kaladp0356s0001.1.v1.1">
    <property type="protein sequence ID" value="Kaladp0356s0001.1.v1.1"/>
    <property type="gene ID" value="Kaladp0356s0001.v1.1"/>
</dbReference>
<keyword evidence="2" id="KW-1185">Reference proteome</keyword>
<evidence type="ECO:0000313" key="2">
    <source>
        <dbReference type="Proteomes" id="UP000594263"/>
    </source>
</evidence>
<reference evidence="1" key="1">
    <citation type="submission" date="2021-01" db="UniProtKB">
        <authorList>
            <consortium name="EnsemblPlants"/>
        </authorList>
    </citation>
    <scope>IDENTIFICATION</scope>
</reference>
<proteinExistence type="predicted"/>
<sequence>MLKATTGERRKSSREENCKWERVAVCYLNTRFPENYKCPIFFSPNFLALETIPNFPSRRDMLLQLESPLLPIASSKSAIVFPESVLGVSCATFGFLHF</sequence>